<feature type="transmembrane region" description="Helical" evidence="8">
    <location>
        <begin position="178"/>
        <end position="198"/>
    </location>
</feature>
<name>A0A1I1WUP0_9BURK</name>
<keyword evidence="5 8" id="KW-0812">Transmembrane</keyword>
<keyword evidence="3" id="KW-0813">Transport</keyword>
<gene>
    <name evidence="9" type="ORF">SAMN04489710_110156</name>
</gene>
<feature type="transmembrane region" description="Helical" evidence="8">
    <location>
        <begin position="304"/>
        <end position="323"/>
    </location>
</feature>
<feature type="transmembrane region" description="Helical" evidence="8">
    <location>
        <begin position="119"/>
        <end position="139"/>
    </location>
</feature>
<dbReference type="AlphaFoldDB" id="A0A1I1WUP0"/>
<proteinExistence type="inferred from homology"/>
<dbReference type="PANTHER" id="PTHR30472">
    <property type="entry name" value="FERRIC ENTEROBACTIN TRANSPORT SYSTEM PERMEASE PROTEIN"/>
    <property type="match status" value="1"/>
</dbReference>
<dbReference type="GO" id="GO:0005886">
    <property type="term" value="C:plasma membrane"/>
    <property type="evidence" value="ECO:0007669"/>
    <property type="project" value="UniProtKB-SubCell"/>
</dbReference>
<dbReference type="STRING" id="32040.SAMN04489710_110156"/>
<dbReference type="CDD" id="cd06550">
    <property type="entry name" value="TM_ABC_iron-siderophores_like"/>
    <property type="match status" value="1"/>
</dbReference>
<keyword evidence="10" id="KW-1185">Reference proteome</keyword>
<dbReference type="PANTHER" id="PTHR30472:SF67">
    <property type="entry name" value="PERMEASE OF ABC TRANSPORTER-RELATED"/>
    <property type="match status" value="1"/>
</dbReference>
<dbReference type="Gene3D" id="1.10.3470.10">
    <property type="entry name" value="ABC transporter involved in vitamin B12 uptake, BtuC"/>
    <property type="match status" value="1"/>
</dbReference>
<protein>
    <submittedName>
        <fullName evidence="9">Iron complex transport system permease protein</fullName>
    </submittedName>
</protein>
<dbReference type="Pfam" id="PF01032">
    <property type="entry name" value="FecCD"/>
    <property type="match status" value="1"/>
</dbReference>
<evidence type="ECO:0000313" key="9">
    <source>
        <dbReference type="EMBL" id="SFD97163.1"/>
    </source>
</evidence>
<feature type="transmembrane region" description="Helical" evidence="8">
    <location>
        <begin position="218"/>
        <end position="238"/>
    </location>
</feature>
<dbReference type="InterPro" id="IPR000522">
    <property type="entry name" value="ABC_transptr_permease_BtuC"/>
</dbReference>
<comment type="similarity">
    <text evidence="2">Belongs to the binding-protein-dependent transport system permease family. FecCD subfamily.</text>
</comment>
<dbReference type="GO" id="GO:0022857">
    <property type="term" value="F:transmembrane transporter activity"/>
    <property type="evidence" value="ECO:0007669"/>
    <property type="project" value="InterPro"/>
</dbReference>
<dbReference type="InterPro" id="IPR037294">
    <property type="entry name" value="ABC_BtuC-like"/>
</dbReference>
<feature type="transmembrane region" description="Helical" evidence="8">
    <location>
        <begin position="145"/>
        <end position="166"/>
    </location>
</feature>
<dbReference type="FunFam" id="1.10.3470.10:FF:000001">
    <property type="entry name" value="Vitamin B12 ABC transporter permease BtuC"/>
    <property type="match status" value="1"/>
</dbReference>
<keyword evidence="4" id="KW-1003">Cell membrane</keyword>
<evidence type="ECO:0000256" key="7">
    <source>
        <dbReference type="ARBA" id="ARBA00023136"/>
    </source>
</evidence>
<feature type="transmembrane region" description="Helical" evidence="8">
    <location>
        <begin position="90"/>
        <end position="107"/>
    </location>
</feature>
<evidence type="ECO:0000313" key="10">
    <source>
        <dbReference type="Proteomes" id="UP000199517"/>
    </source>
</evidence>
<feature type="transmembrane region" description="Helical" evidence="8">
    <location>
        <begin position="335"/>
        <end position="354"/>
    </location>
</feature>
<evidence type="ECO:0000256" key="4">
    <source>
        <dbReference type="ARBA" id="ARBA00022475"/>
    </source>
</evidence>
<evidence type="ECO:0000256" key="3">
    <source>
        <dbReference type="ARBA" id="ARBA00022448"/>
    </source>
</evidence>
<feature type="transmembrane region" description="Helical" evidence="8">
    <location>
        <begin position="269"/>
        <end position="292"/>
    </location>
</feature>
<dbReference type="EMBL" id="FOMQ01000010">
    <property type="protein sequence ID" value="SFD97163.1"/>
    <property type="molecule type" value="Genomic_DNA"/>
</dbReference>
<accession>A0A1I1WUP0</accession>
<comment type="subcellular location">
    <subcellularLocation>
        <location evidence="1">Cell membrane</location>
        <topology evidence="1">Multi-pass membrane protein</topology>
    </subcellularLocation>
</comment>
<evidence type="ECO:0000256" key="6">
    <source>
        <dbReference type="ARBA" id="ARBA00022989"/>
    </source>
</evidence>
<keyword evidence="6 8" id="KW-1133">Transmembrane helix</keyword>
<reference evidence="10" key="1">
    <citation type="submission" date="2016-10" db="EMBL/GenBank/DDBJ databases">
        <authorList>
            <person name="Varghese N."/>
            <person name="Submissions S."/>
        </authorList>
    </citation>
    <scope>NUCLEOTIDE SEQUENCE [LARGE SCALE GENOMIC DNA]</scope>
    <source>
        <strain evidence="10">DSM 7481</strain>
    </source>
</reference>
<dbReference type="GO" id="GO:0033214">
    <property type="term" value="P:siderophore-iron import into cell"/>
    <property type="evidence" value="ECO:0007669"/>
    <property type="project" value="TreeGrafter"/>
</dbReference>
<dbReference type="Proteomes" id="UP000199517">
    <property type="component" value="Unassembled WGS sequence"/>
</dbReference>
<evidence type="ECO:0000256" key="1">
    <source>
        <dbReference type="ARBA" id="ARBA00004651"/>
    </source>
</evidence>
<keyword evidence="7 8" id="KW-0472">Membrane</keyword>
<evidence type="ECO:0000256" key="5">
    <source>
        <dbReference type="ARBA" id="ARBA00022692"/>
    </source>
</evidence>
<evidence type="ECO:0000256" key="2">
    <source>
        <dbReference type="ARBA" id="ARBA00007935"/>
    </source>
</evidence>
<dbReference type="SUPFAM" id="SSF81345">
    <property type="entry name" value="ABC transporter involved in vitamin B12 uptake, BtuC"/>
    <property type="match status" value="1"/>
</dbReference>
<evidence type="ECO:0000256" key="8">
    <source>
        <dbReference type="SAM" id="Phobius"/>
    </source>
</evidence>
<sequence length="361" mass="36400">MSLPAAQPPTPHPAHGGRRWSGWGRLRRALPWALAGLLAALVALSLLAGSTDIGWRDVIAALAGPGGGAPADGAPAMAAAIVRDLRLPRVLLALAVGATLAMVGSLLQTTTRNDLADPFLFGLSSGASAGAVAVITLAGTALGTWTLPLATFAGALVAAAAVLLIVRGGEGQGAARIVLAGVSVSFLFGAFTHALIFAGDQRAAHSVVFWSLGGLGLARWDNLWLALAGLLVPALFVARRHRALDALLAGDDTAHSLGVDPRRLRTQTFVVAAFATACCVALTGLIGFVGLMVPHLARRWTGPLHGASTAAAAVIGAVLLLGSDLAARTLLGAQELPVGIVTSGLGACFVIALLRRGDSGA</sequence>
<dbReference type="RefSeq" id="WP_245783687.1">
    <property type="nucleotide sequence ID" value="NZ_FOMQ01000010.1"/>
</dbReference>
<organism evidence="9 10">
    <name type="scientific">Paracidovorax konjaci</name>
    <dbReference type="NCBI Taxonomy" id="32040"/>
    <lineage>
        <taxon>Bacteria</taxon>
        <taxon>Pseudomonadati</taxon>
        <taxon>Pseudomonadota</taxon>
        <taxon>Betaproteobacteria</taxon>
        <taxon>Burkholderiales</taxon>
        <taxon>Comamonadaceae</taxon>
        <taxon>Paracidovorax</taxon>
    </lineage>
</organism>
<feature type="transmembrane region" description="Helical" evidence="8">
    <location>
        <begin position="29"/>
        <end position="48"/>
    </location>
</feature>